<dbReference type="InterPro" id="IPR002347">
    <property type="entry name" value="SDR_fam"/>
</dbReference>
<dbReference type="Pfam" id="PF13561">
    <property type="entry name" value="adh_short_C2"/>
    <property type="match status" value="1"/>
</dbReference>
<gene>
    <name evidence="3" type="ORF">JD82_00475</name>
</gene>
<name>A0A660C8E9_9PSEU</name>
<sequence>MTEAGGYGLNGKVAVITGVGREGGIGRATARALAARGARLVIADIGRPLDGAPEYGVSTATDLDEAAADLAASGAQVRAVRCDVTREDQVDDLVRTAVEEFGGLDIMIANAGVSVSNVPLTELAAAAFDQTVAVNLRGTFLCFRAALRQLTEQGRGGRLIAVSSQAGKTGWPLLGAYCASKFGVNGLVQVAAKEAGPHGITVNAVCPGTLNNPLNDLPGGLWDAYSQLQDVSKDEVREATLGAIPLGRFQTPEDVSDLIVFLASEQGGYITGQAINTTGGQEMH</sequence>
<accession>A0A660C8E9</accession>
<protein>
    <submittedName>
        <fullName evidence="3">Meso-butanediol dehydrogenase/(S,S)-butanediol dehydrogenase/diacetyl reductase</fullName>
    </submittedName>
</protein>
<dbReference type="Gene3D" id="3.40.50.720">
    <property type="entry name" value="NAD(P)-binding Rossmann-like Domain"/>
    <property type="match status" value="1"/>
</dbReference>
<keyword evidence="2" id="KW-0560">Oxidoreductase</keyword>
<comment type="similarity">
    <text evidence="1">Belongs to the short-chain dehydrogenases/reductases (SDR) family.</text>
</comment>
<keyword evidence="4" id="KW-1185">Reference proteome</keyword>
<dbReference type="InterPro" id="IPR036291">
    <property type="entry name" value="NAD(P)-bd_dom_sf"/>
</dbReference>
<dbReference type="EMBL" id="VLJV01000001">
    <property type="protein sequence ID" value="TWH18654.1"/>
    <property type="molecule type" value="Genomic_DNA"/>
</dbReference>
<dbReference type="AlphaFoldDB" id="A0A660C8E9"/>
<dbReference type="PROSITE" id="PS00061">
    <property type="entry name" value="ADH_SHORT"/>
    <property type="match status" value="1"/>
</dbReference>
<dbReference type="PRINTS" id="PR00081">
    <property type="entry name" value="GDHRDH"/>
</dbReference>
<dbReference type="Proteomes" id="UP000317303">
    <property type="component" value="Unassembled WGS sequence"/>
</dbReference>
<dbReference type="PRINTS" id="PR00080">
    <property type="entry name" value="SDRFAMILY"/>
</dbReference>
<evidence type="ECO:0000313" key="3">
    <source>
        <dbReference type="EMBL" id="TWH18654.1"/>
    </source>
</evidence>
<evidence type="ECO:0000256" key="2">
    <source>
        <dbReference type="ARBA" id="ARBA00023002"/>
    </source>
</evidence>
<reference evidence="3 4" key="1">
    <citation type="submission" date="2019-07" db="EMBL/GenBank/DDBJ databases">
        <title>R&amp;d 2014.</title>
        <authorList>
            <person name="Klenk H.-P."/>
        </authorList>
    </citation>
    <scope>NUCLEOTIDE SEQUENCE [LARGE SCALE GENOMIC DNA]</scope>
    <source>
        <strain evidence="3 4">DSM 43194</strain>
    </source>
</reference>
<dbReference type="PANTHER" id="PTHR24321:SF8">
    <property type="entry name" value="ESTRADIOL 17-BETA-DEHYDROGENASE 8-RELATED"/>
    <property type="match status" value="1"/>
</dbReference>
<dbReference type="OrthoDB" id="20590at2"/>
<dbReference type="PANTHER" id="PTHR24321">
    <property type="entry name" value="DEHYDROGENASES, SHORT CHAIN"/>
    <property type="match status" value="1"/>
</dbReference>
<organism evidence="3 4">
    <name type="scientific">Prauserella rugosa</name>
    <dbReference type="NCBI Taxonomy" id="43354"/>
    <lineage>
        <taxon>Bacteria</taxon>
        <taxon>Bacillati</taxon>
        <taxon>Actinomycetota</taxon>
        <taxon>Actinomycetes</taxon>
        <taxon>Pseudonocardiales</taxon>
        <taxon>Pseudonocardiaceae</taxon>
        <taxon>Prauserella</taxon>
    </lineage>
</organism>
<proteinExistence type="inferred from homology"/>
<dbReference type="SUPFAM" id="SSF51735">
    <property type="entry name" value="NAD(P)-binding Rossmann-fold domains"/>
    <property type="match status" value="1"/>
</dbReference>
<dbReference type="InterPro" id="IPR020904">
    <property type="entry name" value="Sc_DH/Rdtase_CS"/>
</dbReference>
<comment type="caution">
    <text evidence="3">The sequence shown here is derived from an EMBL/GenBank/DDBJ whole genome shotgun (WGS) entry which is preliminary data.</text>
</comment>
<dbReference type="GO" id="GO:0016491">
    <property type="term" value="F:oxidoreductase activity"/>
    <property type="evidence" value="ECO:0007669"/>
    <property type="project" value="UniProtKB-KW"/>
</dbReference>
<evidence type="ECO:0000256" key="1">
    <source>
        <dbReference type="ARBA" id="ARBA00006484"/>
    </source>
</evidence>
<dbReference type="RefSeq" id="WP_030534220.1">
    <property type="nucleotide sequence ID" value="NZ_JOIJ01000026.1"/>
</dbReference>
<evidence type="ECO:0000313" key="4">
    <source>
        <dbReference type="Proteomes" id="UP000317303"/>
    </source>
</evidence>
<dbReference type="FunFam" id="3.40.50.720:FF:000084">
    <property type="entry name" value="Short-chain dehydrogenase reductase"/>
    <property type="match status" value="1"/>
</dbReference>